<proteinExistence type="inferred from homology"/>
<dbReference type="AlphaFoldDB" id="A0A6J1QIS0"/>
<keyword evidence="9" id="KW-0524">Neurogenesis</keyword>
<evidence type="ECO:0000313" key="17">
    <source>
        <dbReference type="Proteomes" id="UP000504618"/>
    </source>
</evidence>
<dbReference type="Proteomes" id="UP000504618">
    <property type="component" value="Unplaced"/>
</dbReference>
<dbReference type="CDD" id="cd11236">
    <property type="entry name" value="Sema_plexin_like"/>
    <property type="match status" value="1"/>
</dbReference>
<comment type="subcellular location">
    <subcellularLocation>
        <location evidence="1">Cell membrane</location>
        <topology evidence="1">Single-pass membrane protein</topology>
    </subcellularLocation>
</comment>
<dbReference type="Pfam" id="PF01437">
    <property type="entry name" value="PSI"/>
    <property type="match status" value="1"/>
</dbReference>
<dbReference type="GO" id="GO:0017154">
    <property type="term" value="F:semaphorin receptor activity"/>
    <property type="evidence" value="ECO:0007669"/>
    <property type="project" value="InterPro"/>
</dbReference>
<dbReference type="InterPro" id="IPR015943">
    <property type="entry name" value="WD40/YVTN_repeat-like_dom_sf"/>
</dbReference>
<dbReference type="RefSeq" id="XP_024882272.1">
    <property type="nucleotide sequence ID" value="XM_025026504.1"/>
</dbReference>
<keyword evidence="7" id="KW-0677">Repeat</keyword>
<dbReference type="PROSITE" id="PS51004">
    <property type="entry name" value="SEMA"/>
    <property type="match status" value="1"/>
</dbReference>
<keyword evidence="5" id="KW-0812">Transmembrane</keyword>
<dbReference type="SMART" id="SM00630">
    <property type="entry name" value="Sema"/>
    <property type="match status" value="1"/>
</dbReference>
<dbReference type="InterPro" id="IPR001627">
    <property type="entry name" value="Semap_dom"/>
</dbReference>
<dbReference type="InterPro" id="IPR041019">
    <property type="entry name" value="TIG1_plexin"/>
</dbReference>
<dbReference type="PANTHER" id="PTHR22625:SF70">
    <property type="entry name" value="PLEXIN A, ISOFORM A"/>
    <property type="match status" value="1"/>
</dbReference>
<keyword evidence="6" id="KW-0732">Signal</keyword>
<feature type="non-terminal residue" evidence="18">
    <location>
        <position position="657"/>
    </location>
</feature>
<dbReference type="GO" id="GO:0030334">
    <property type="term" value="P:regulation of cell migration"/>
    <property type="evidence" value="ECO:0007669"/>
    <property type="project" value="TreeGrafter"/>
</dbReference>
<evidence type="ECO:0000256" key="8">
    <source>
        <dbReference type="ARBA" id="ARBA00022782"/>
    </source>
</evidence>
<keyword evidence="4" id="KW-1003">Cell membrane</keyword>
<dbReference type="InterPro" id="IPR013783">
    <property type="entry name" value="Ig-like_fold"/>
</dbReference>
<dbReference type="Pfam" id="PF01403">
    <property type="entry name" value="Sema"/>
    <property type="match status" value="1"/>
</dbReference>
<dbReference type="SUPFAM" id="SSF103575">
    <property type="entry name" value="Plexin repeat"/>
    <property type="match status" value="1"/>
</dbReference>
<dbReference type="OrthoDB" id="125363at2759"/>
<feature type="domain" description="Sema" evidence="16">
    <location>
        <begin position="46"/>
        <end position="510"/>
    </location>
</feature>
<name>A0A6J1QIS0_9HYME</name>
<dbReference type="GO" id="GO:0007399">
    <property type="term" value="P:nervous system development"/>
    <property type="evidence" value="ECO:0007669"/>
    <property type="project" value="UniProtKB-KW"/>
</dbReference>
<dbReference type="Gene3D" id="2.130.10.10">
    <property type="entry name" value="YVTN repeat-like/Quinoprotein amine dehydrogenase"/>
    <property type="match status" value="1"/>
</dbReference>
<sequence>MLSVFPTTTTGTMRVARSVVSRPRRRCWCRPPLLLILILTLSLSLPIAVRTSPADIVQKFHDPEVERMNHLVVDKNTGRVYVGAVNRLYQLSPDLLLVVKEVTGPKGDSTACSMLDCPREAQKRPVDNVNKALVIDYTTTRLISCGSLFQGMCTVRNLHNISDVVQEVKEAVVANNATASTVAFIAPGPPNPPVSQVMYVGVTFTGNSPYRSEVPAVSSRSLDKDKMLNIAEAAVTTGTRMYVNSLSRERYPINYIYGFSSGGFSYFLTTQMKNTETPIYLSKLVRVCQDDEHYYSYTEIPINCTSDERTYNLVQAAYVGKAGSVLAGDLGITAQDDVLFAVFAESDGPNSDVPRQRSGLCVYSLKAIRRKFMSNIQRCFSGEGQRGLEFISPSHKCISTKLQTIGEDFCGLDVNTPLGGEEPMGATAVLTFETHLTAVAATSTGDYTVVFVGTNKGHLKKVVVESSTLALEYGDLEIDPGSPVNPDLLFDSQLMHLYVLTEKKVSKVKVQECSVYKTCWDCLGAKDPYCGWCSLENKCNLRSDCQDAAKDPLYWISYKSGRCTTITTVTPDQLQRTTARTLELVIDNLPTLNGQFLCAFSALDKTLITNASRKSYGVNCTTPRTDLLPSIPPGRHHFTAKLSVRMTNGPDLVATNF</sequence>
<evidence type="ECO:0000256" key="3">
    <source>
        <dbReference type="ARBA" id="ARBA00022473"/>
    </source>
</evidence>
<protein>
    <submittedName>
        <fullName evidence="18">Plexin-B-like</fullName>
    </submittedName>
</protein>
<evidence type="ECO:0000256" key="11">
    <source>
        <dbReference type="ARBA" id="ARBA00023136"/>
    </source>
</evidence>
<keyword evidence="14" id="KW-0325">Glycoprotein</keyword>
<organism evidence="17 18">
    <name type="scientific">Temnothorax curvispinosus</name>
    <dbReference type="NCBI Taxonomy" id="300111"/>
    <lineage>
        <taxon>Eukaryota</taxon>
        <taxon>Metazoa</taxon>
        <taxon>Ecdysozoa</taxon>
        <taxon>Arthropoda</taxon>
        <taxon>Hexapoda</taxon>
        <taxon>Insecta</taxon>
        <taxon>Pterygota</taxon>
        <taxon>Neoptera</taxon>
        <taxon>Endopterygota</taxon>
        <taxon>Hymenoptera</taxon>
        <taxon>Apocrita</taxon>
        <taxon>Aculeata</taxon>
        <taxon>Formicoidea</taxon>
        <taxon>Formicidae</taxon>
        <taxon>Myrmicinae</taxon>
        <taxon>Temnothorax</taxon>
    </lineage>
</organism>
<keyword evidence="13" id="KW-0675">Receptor</keyword>
<evidence type="ECO:0000256" key="10">
    <source>
        <dbReference type="ARBA" id="ARBA00022989"/>
    </source>
</evidence>
<dbReference type="Pfam" id="PF17960">
    <property type="entry name" value="TIG_plexin"/>
    <property type="match status" value="1"/>
</dbReference>
<dbReference type="GO" id="GO:0030154">
    <property type="term" value="P:cell differentiation"/>
    <property type="evidence" value="ECO:0007669"/>
    <property type="project" value="UniProtKB-KW"/>
</dbReference>
<dbReference type="PANTHER" id="PTHR22625">
    <property type="entry name" value="PLEXIN"/>
    <property type="match status" value="1"/>
</dbReference>
<keyword evidence="3" id="KW-0217">Developmental protein</keyword>
<evidence type="ECO:0000256" key="15">
    <source>
        <dbReference type="PROSITE-ProRule" id="PRU00352"/>
    </source>
</evidence>
<dbReference type="CTD" id="43832"/>
<dbReference type="GeneID" id="112461305"/>
<dbReference type="InterPro" id="IPR036352">
    <property type="entry name" value="Semap_dom_sf"/>
</dbReference>
<dbReference type="InterPro" id="IPR002165">
    <property type="entry name" value="Plexin_repeat"/>
</dbReference>
<dbReference type="SUPFAM" id="SSF101912">
    <property type="entry name" value="Sema domain"/>
    <property type="match status" value="1"/>
</dbReference>
<reference evidence="18" key="1">
    <citation type="submission" date="2025-08" db="UniProtKB">
        <authorList>
            <consortium name="RefSeq"/>
        </authorList>
    </citation>
    <scope>IDENTIFICATION</scope>
    <source>
        <tissue evidence="18">Whole body</tissue>
    </source>
</reference>
<evidence type="ECO:0000256" key="7">
    <source>
        <dbReference type="ARBA" id="ARBA00022737"/>
    </source>
</evidence>
<keyword evidence="8" id="KW-0221">Differentiation</keyword>
<accession>A0A6J1QIS0</accession>
<evidence type="ECO:0000256" key="9">
    <source>
        <dbReference type="ARBA" id="ARBA00022902"/>
    </source>
</evidence>
<keyword evidence="11" id="KW-0472">Membrane</keyword>
<evidence type="ECO:0000256" key="4">
    <source>
        <dbReference type="ARBA" id="ARBA00022475"/>
    </source>
</evidence>
<dbReference type="FunFam" id="2.60.40.10:FF:000728">
    <property type="entry name" value="Plexin D1"/>
    <property type="match status" value="1"/>
</dbReference>
<dbReference type="GO" id="GO:0120025">
    <property type="term" value="C:plasma membrane bounded cell projection"/>
    <property type="evidence" value="ECO:0007669"/>
    <property type="project" value="UniProtKB-ARBA"/>
</dbReference>
<dbReference type="FunFam" id="2.130.10.10:FF:000451">
    <property type="entry name" value="Plexin A4, B"/>
    <property type="match status" value="1"/>
</dbReference>
<evidence type="ECO:0000256" key="6">
    <source>
        <dbReference type="ARBA" id="ARBA00022729"/>
    </source>
</evidence>
<dbReference type="Gene3D" id="2.60.40.10">
    <property type="entry name" value="Immunoglobulins"/>
    <property type="match status" value="1"/>
</dbReference>
<evidence type="ECO:0000256" key="1">
    <source>
        <dbReference type="ARBA" id="ARBA00004162"/>
    </source>
</evidence>
<comment type="similarity">
    <text evidence="2">Belongs to the plexin family.</text>
</comment>
<comment type="caution">
    <text evidence="15">Lacks conserved residue(s) required for the propagation of feature annotation.</text>
</comment>
<evidence type="ECO:0000313" key="18">
    <source>
        <dbReference type="RefSeq" id="XP_024882272.1"/>
    </source>
</evidence>
<dbReference type="InterPro" id="IPR031148">
    <property type="entry name" value="Plexin"/>
</dbReference>
<dbReference type="GO" id="GO:0009653">
    <property type="term" value="P:anatomical structure morphogenesis"/>
    <property type="evidence" value="ECO:0007669"/>
    <property type="project" value="UniProtKB-ARBA"/>
</dbReference>
<keyword evidence="17" id="KW-1185">Reference proteome</keyword>
<evidence type="ECO:0000256" key="13">
    <source>
        <dbReference type="ARBA" id="ARBA00023170"/>
    </source>
</evidence>
<evidence type="ECO:0000256" key="2">
    <source>
        <dbReference type="ARBA" id="ARBA00010297"/>
    </source>
</evidence>
<evidence type="ECO:0000256" key="5">
    <source>
        <dbReference type="ARBA" id="ARBA00022692"/>
    </source>
</evidence>
<dbReference type="InterPro" id="IPR016201">
    <property type="entry name" value="PSI"/>
</dbReference>
<evidence type="ECO:0000256" key="12">
    <source>
        <dbReference type="ARBA" id="ARBA00023157"/>
    </source>
</evidence>
<dbReference type="GO" id="GO:0002116">
    <property type="term" value="C:semaphorin receptor complex"/>
    <property type="evidence" value="ECO:0007669"/>
    <property type="project" value="TreeGrafter"/>
</dbReference>
<keyword evidence="12" id="KW-1015">Disulfide bond</keyword>
<dbReference type="SMART" id="SM00423">
    <property type="entry name" value="PSI"/>
    <property type="match status" value="1"/>
</dbReference>
<gene>
    <name evidence="18" type="primary">LOC112461305</name>
</gene>
<evidence type="ECO:0000256" key="14">
    <source>
        <dbReference type="ARBA" id="ARBA00023180"/>
    </source>
</evidence>
<keyword evidence="10" id="KW-1133">Transmembrane helix</keyword>
<dbReference type="GO" id="GO:0005886">
    <property type="term" value="C:plasma membrane"/>
    <property type="evidence" value="ECO:0007669"/>
    <property type="project" value="UniProtKB-SubCell"/>
</dbReference>
<evidence type="ECO:0000259" key="16">
    <source>
        <dbReference type="PROSITE" id="PS51004"/>
    </source>
</evidence>